<reference evidence="1 2" key="1">
    <citation type="submission" date="2017-06" db="EMBL/GenBank/DDBJ databases">
        <authorList>
            <person name="Varghese N."/>
            <person name="Submissions S."/>
        </authorList>
    </citation>
    <scope>NUCLEOTIDE SEQUENCE [LARGE SCALE GENOMIC DNA]</scope>
    <source>
        <strain evidence="1 2">DSM 19840</strain>
    </source>
</reference>
<gene>
    <name evidence="1" type="ORF">SAMN04488009_2449</name>
</gene>
<accession>A0ABY1SIN0</accession>
<dbReference type="SUPFAM" id="SSF159501">
    <property type="entry name" value="EreA/ChaN-like"/>
    <property type="match status" value="1"/>
</dbReference>
<dbReference type="Gene3D" id="1.20.1440.30">
    <property type="entry name" value="Biosynthetic Protein domain"/>
    <property type="match status" value="1"/>
</dbReference>
<dbReference type="Pfam" id="PF05139">
    <property type="entry name" value="Erythro_esteras"/>
    <property type="match status" value="1"/>
</dbReference>
<proteinExistence type="predicted"/>
<comment type="caution">
    <text evidence="1">The sequence shown here is derived from an EMBL/GenBank/DDBJ whole genome shotgun (WGS) entry which is preliminary data.</text>
</comment>
<dbReference type="EMBL" id="FZNV01000003">
    <property type="protein sequence ID" value="SNR56390.1"/>
    <property type="molecule type" value="Genomic_DNA"/>
</dbReference>
<sequence>MRTTILLIFVCLTGKSFSQEFLNLGFEFELRGSETPKKWWYTTSSGYIFKWDGNEKHESNRSLKIISNNPKENQSGVFTASFPVAYAIGRKIELRGHVKTESINNGYAGLWWKVDGQDGVLAFDNMENNGLKGTNEWQEVSLMMSVDEKAKEITFGGLLLGNGVAWFDNFKILIDGKTFNDLQPRSTELTTDELAWLKKNVYPLSTYDPSTKSDVDLEVFGSLIGDAQVVALGEVTHGSSEIFQMKHRLLRYLAEKKDFEIFSMEANMPEAYKLNDYTMHGKGNPTELIKGMHFWTWSTQEVLNMVKWMKLHNATTQKIQFTGFDIQYYNLSVEELEKAFKDHNTILEDLTSIKRILDKTSAKHQGSRMGAVSQDDKDTIVEKLEHVRNVIEKLGLTKDRTAWLYQNIRVIEQYIDKTVFSWDKFMAENLLWIKSQNQDSKIAIWAHNAHVQRTMHGMGNYLSDSLTNDYVAVGFAFSRGTYTAMGENGLTTYQAQVPYNGTFEKFFESIDVPIFIIDLRRIKEEKPMHAKWLLEKMDFRQVGSMKMKSEFYETDISGDYDLILYINNSSGSKLLD</sequence>
<dbReference type="Proteomes" id="UP000198337">
    <property type="component" value="Unassembled WGS sequence"/>
</dbReference>
<dbReference type="CDD" id="cd14728">
    <property type="entry name" value="Ere-like"/>
    <property type="match status" value="1"/>
</dbReference>
<dbReference type="Gene3D" id="2.60.120.260">
    <property type="entry name" value="Galactose-binding domain-like"/>
    <property type="match status" value="1"/>
</dbReference>
<dbReference type="InterPro" id="IPR007815">
    <property type="entry name" value="Emycin_Estase"/>
</dbReference>
<keyword evidence="2" id="KW-1185">Reference proteome</keyword>
<name>A0ABY1SIN0_9FLAO</name>
<dbReference type="InterPro" id="IPR052036">
    <property type="entry name" value="Hydrolase/PRTase-associated"/>
</dbReference>
<dbReference type="Gene3D" id="3.30.1870.10">
    <property type="entry name" value="EreA-like, domain 2"/>
    <property type="match status" value="1"/>
</dbReference>
<dbReference type="Gene3D" id="3.40.1660.10">
    <property type="entry name" value="EreA-like (biosynthetic domain)"/>
    <property type="match status" value="1"/>
</dbReference>
<evidence type="ECO:0000313" key="2">
    <source>
        <dbReference type="Proteomes" id="UP000198337"/>
    </source>
</evidence>
<evidence type="ECO:0000313" key="1">
    <source>
        <dbReference type="EMBL" id="SNR56390.1"/>
    </source>
</evidence>
<protein>
    <submittedName>
        <fullName evidence="1">Erythromycin esterase</fullName>
    </submittedName>
</protein>
<dbReference type="RefSeq" id="WP_089260892.1">
    <property type="nucleotide sequence ID" value="NZ_FZNV01000003.1"/>
</dbReference>
<dbReference type="PANTHER" id="PTHR31299:SF0">
    <property type="entry name" value="ESTERASE, PUTATIVE (AFU_ORTHOLOGUE AFUA_1G05850)-RELATED"/>
    <property type="match status" value="1"/>
</dbReference>
<organism evidence="1 2">
    <name type="scientific">Maribacter sedimenticola</name>
    <dbReference type="NCBI Taxonomy" id="228956"/>
    <lineage>
        <taxon>Bacteria</taxon>
        <taxon>Pseudomonadati</taxon>
        <taxon>Bacteroidota</taxon>
        <taxon>Flavobacteriia</taxon>
        <taxon>Flavobacteriales</taxon>
        <taxon>Flavobacteriaceae</taxon>
        <taxon>Maribacter</taxon>
    </lineage>
</organism>
<dbReference type="PANTHER" id="PTHR31299">
    <property type="entry name" value="ESTERASE, PUTATIVE (AFU_ORTHOLOGUE AFUA_1G05850)-RELATED"/>
    <property type="match status" value="1"/>
</dbReference>